<gene>
    <name evidence="6" type="ORF">LTR69_011237</name>
</gene>
<comment type="subcellular location">
    <subcellularLocation>
        <location evidence="1">Membrane</location>
        <topology evidence="1">Multi-pass membrane protein</topology>
    </subcellularLocation>
</comment>
<protein>
    <recommendedName>
        <fullName evidence="8">Major facilitator superfamily (MFS) profile domain-containing protein</fullName>
    </recommendedName>
</protein>
<comment type="caution">
    <text evidence="6">The sequence shown here is derived from an EMBL/GenBank/DDBJ whole genome shotgun (WGS) entry which is preliminary data.</text>
</comment>
<dbReference type="InterPro" id="IPR011701">
    <property type="entry name" value="MFS"/>
</dbReference>
<dbReference type="PANTHER" id="PTHR23502">
    <property type="entry name" value="MAJOR FACILITATOR SUPERFAMILY"/>
    <property type="match status" value="1"/>
</dbReference>
<reference evidence="6 7" key="1">
    <citation type="submission" date="2023-08" db="EMBL/GenBank/DDBJ databases">
        <title>Black Yeasts Isolated from many extreme environments.</title>
        <authorList>
            <person name="Coleine C."/>
            <person name="Stajich J.E."/>
            <person name="Selbmann L."/>
        </authorList>
    </citation>
    <scope>NUCLEOTIDE SEQUENCE [LARGE SCALE GENOMIC DNA]</scope>
    <source>
        <strain evidence="6 7">CCFEE 6328</strain>
    </source>
</reference>
<organism evidence="6 7">
    <name type="scientific">Exophiala sideris</name>
    <dbReference type="NCBI Taxonomy" id="1016849"/>
    <lineage>
        <taxon>Eukaryota</taxon>
        <taxon>Fungi</taxon>
        <taxon>Dikarya</taxon>
        <taxon>Ascomycota</taxon>
        <taxon>Pezizomycotina</taxon>
        <taxon>Eurotiomycetes</taxon>
        <taxon>Chaetothyriomycetidae</taxon>
        <taxon>Chaetothyriales</taxon>
        <taxon>Herpotrichiellaceae</taxon>
        <taxon>Exophiala</taxon>
    </lineage>
</organism>
<feature type="transmembrane region" description="Helical" evidence="5">
    <location>
        <begin position="431"/>
        <end position="456"/>
    </location>
</feature>
<sequence>MEHTSKKMEMASCNHDESTHAMEAVSDHVKVDGGVLLQVGTENVYHLKLAKDGHTVLVPQPSDDPDDPLLWSSFRKHAVLFTLAYGAFTTDFASGSGTSLIVAQGEQWGMNPNDVNHANNISILLLYGNPITCGVSALIFVPLSTFWGRAPVIFWSAVIAWFLSLGIALSPTWSSYYPVRVLGGVFWNAPPSISIAFLRDIFFFHESARKIGFWTVLFISSPYWGPLFANFMLAGLGDWRPPLWLVCAMQGVFVLSCIAFLDETWYNRDIPLEQQPRRGQSFLDRMWRITGLWQVRHHNQFFGLRRSVTRFVEAFLKPVLLIVYFNYFIAFGWAIGINVTTAVLFATPEAYGGYGYNYRQLGFLYFTPVVGVFLGELIGHYANDALVRLYVKRHKGIFEPEVRLWMAYLAALFMIVGLVLLGQGFYHHLNIGVLIIGWGLQTCGMVILSVTTFTYAVDSYPTAPAESAGWISFIRVAGGFSVAYYQQPWGEKIGYNNSFGIQAALVGFGTLLVMVAHKFGHRLRINSGTIR</sequence>
<feature type="transmembrane region" description="Helical" evidence="5">
    <location>
        <begin position="319"/>
        <end position="343"/>
    </location>
</feature>
<feature type="transmembrane region" description="Helical" evidence="5">
    <location>
        <begin position="468"/>
        <end position="487"/>
    </location>
</feature>
<dbReference type="InterPro" id="IPR036259">
    <property type="entry name" value="MFS_trans_sf"/>
</dbReference>
<keyword evidence="4 5" id="KW-0472">Membrane</keyword>
<evidence type="ECO:0000313" key="6">
    <source>
        <dbReference type="EMBL" id="KAK5048823.1"/>
    </source>
</evidence>
<feature type="transmembrane region" description="Helical" evidence="5">
    <location>
        <begin position="404"/>
        <end position="425"/>
    </location>
</feature>
<evidence type="ECO:0000256" key="1">
    <source>
        <dbReference type="ARBA" id="ARBA00004141"/>
    </source>
</evidence>
<dbReference type="PANTHER" id="PTHR23502:SF22">
    <property type="entry name" value="MAJOR FACILITATOR SUPERFAMILY (MFS) PROFILE DOMAIN-CONTAINING PROTEIN"/>
    <property type="match status" value="1"/>
</dbReference>
<evidence type="ECO:0000313" key="7">
    <source>
        <dbReference type="Proteomes" id="UP001345691"/>
    </source>
</evidence>
<feature type="transmembrane region" description="Helical" evidence="5">
    <location>
        <begin position="242"/>
        <end position="261"/>
    </location>
</feature>
<feature type="transmembrane region" description="Helical" evidence="5">
    <location>
        <begin position="78"/>
        <end position="101"/>
    </location>
</feature>
<dbReference type="Proteomes" id="UP001345691">
    <property type="component" value="Unassembled WGS sequence"/>
</dbReference>
<proteinExistence type="predicted"/>
<evidence type="ECO:0000256" key="5">
    <source>
        <dbReference type="SAM" id="Phobius"/>
    </source>
</evidence>
<dbReference type="Gene3D" id="1.20.1250.20">
    <property type="entry name" value="MFS general substrate transporter like domains"/>
    <property type="match status" value="1"/>
</dbReference>
<evidence type="ECO:0008006" key="8">
    <source>
        <dbReference type="Google" id="ProtNLM"/>
    </source>
</evidence>
<evidence type="ECO:0000256" key="3">
    <source>
        <dbReference type="ARBA" id="ARBA00022989"/>
    </source>
</evidence>
<accession>A0ABR0IUS3</accession>
<keyword evidence="3 5" id="KW-1133">Transmembrane helix</keyword>
<dbReference type="Pfam" id="PF07690">
    <property type="entry name" value="MFS_1"/>
    <property type="match status" value="1"/>
</dbReference>
<feature type="transmembrane region" description="Helical" evidence="5">
    <location>
        <begin position="185"/>
        <end position="204"/>
    </location>
</feature>
<feature type="transmembrane region" description="Helical" evidence="5">
    <location>
        <begin position="499"/>
        <end position="516"/>
    </location>
</feature>
<evidence type="ECO:0000256" key="2">
    <source>
        <dbReference type="ARBA" id="ARBA00022692"/>
    </source>
</evidence>
<feature type="transmembrane region" description="Helical" evidence="5">
    <location>
        <begin position="211"/>
        <end position="236"/>
    </location>
</feature>
<evidence type="ECO:0000256" key="4">
    <source>
        <dbReference type="ARBA" id="ARBA00023136"/>
    </source>
</evidence>
<keyword evidence="2 5" id="KW-0812">Transmembrane</keyword>
<dbReference type="EMBL" id="JAVRRF010000050">
    <property type="protein sequence ID" value="KAK5048823.1"/>
    <property type="molecule type" value="Genomic_DNA"/>
</dbReference>
<feature type="transmembrane region" description="Helical" evidence="5">
    <location>
        <begin position="153"/>
        <end position="173"/>
    </location>
</feature>
<dbReference type="SUPFAM" id="SSF103473">
    <property type="entry name" value="MFS general substrate transporter"/>
    <property type="match status" value="1"/>
</dbReference>
<name>A0ABR0IUS3_9EURO</name>
<keyword evidence="7" id="KW-1185">Reference proteome</keyword>
<feature type="transmembrane region" description="Helical" evidence="5">
    <location>
        <begin position="363"/>
        <end position="383"/>
    </location>
</feature>
<feature type="transmembrane region" description="Helical" evidence="5">
    <location>
        <begin position="121"/>
        <end position="141"/>
    </location>
</feature>